<evidence type="ECO:0000313" key="11">
    <source>
        <dbReference type="Proteomes" id="UP000317371"/>
    </source>
</evidence>
<evidence type="ECO:0000256" key="3">
    <source>
        <dbReference type="PIRSR" id="PIRSR000149-1"/>
    </source>
</evidence>
<dbReference type="Gene3D" id="3.40.50.720">
    <property type="entry name" value="NAD(P)-binding Rossmann-like Domain"/>
    <property type="match status" value="1"/>
</dbReference>
<dbReference type="RefSeq" id="WP_141609469.1">
    <property type="nucleotide sequence ID" value="NZ_VIGC02000008.1"/>
</dbReference>
<protein>
    <recommendedName>
        <fullName evidence="8">Glyceraldehyde-3-phosphate dehydrogenase</fullName>
        <ecNumber evidence="8">1.2.1.-</ecNumber>
    </recommendedName>
</protein>
<dbReference type="OrthoDB" id="9803304at2"/>
<dbReference type="Pfam" id="PF02800">
    <property type="entry name" value="Gp_dh_C"/>
    <property type="match status" value="1"/>
</dbReference>
<dbReference type="EC" id="1.2.1.-" evidence="8"/>
<dbReference type="InterPro" id="IPR020828">
    <property type="entry name" value="GlycerAld_3-P_DH_NAD(P)-bd"/>
</dbReference>
<keyword evidence="5" id="KW-0520">NAD</keyword>
<dbReference type="PANTHER" id="PTHR43148">
    <property type="entry name" value="GLYCERALDEHYDE-3-PHOSPHATE DEHYDROGENASE 2"/>
    <property type="match status" value="1"/>
</dbReference>
<feature type="binding site" evidence="5">
    <location>
        <position position="316"/>
    </location>
    <ligand>
        <name>NAD(+)</name>
        <dbReference type="ChEBI" id="CHEBI:57540"/>
    </ligand>
</feature>
<comment type="similarity">
    <text evidence="1 7">Belongs to the glyceraldehyde-3-phosphate dehydrogenase family.</text>
</comment>
<feature type="binding site" evidence="4">
    <location>
        <position position="184"/>
    </location>
    <ligand>
        <name>D-glyceraldehyde 3-phosphate</name>
        <dbReference type="ChEBI" id="CHEBI:59776"/>
    </ligand>
</feature>
<proteinExistence type="inferred from homology"/>
<dbReference type="PRINTS" id="PR00078">
    <property type="entry name" value="G3PDHDRGNASE"/>
</dbReference>
<dbReference type="CDD" id="cd05214">
    <property type="entry name" value="GAPDH_I_N"/>
    <property type="match status" value="1"/>
</dbReference>
<evidence type="ECO:0000256" key="8">
    <source>
        <dbReference type="RuleBase" id="RU361160"/>
    </source>
</evidence>
<dbReference type="GO" id="GO:0050661">
    <property type="term" value="F:NADP binding"/>
    <property type="evidence" value="ECO:0007669"/>
    <property type="project" value="InterPro"/>
</dbReference>
<dbReference type="PROSITE" id="PS00071">
    <property type="entry name" value="GAPDH"/>
    <property type="match status" value="1"/>
</dbReference>
<feature type="binding site" evidence="5">
    <location>
        <begin position="12"/>
        <end position="13"/>
    </location>
    <ligand>
        <name>NAD(+)</name>
        <dbReference type="ChEBI" id="CHEBI:57540"/>
    </ligand>
</feature>
<feature type="active site" description="Nucleophile" evidence="3">
    <location>
        <position position="154"/>
    </location>
</feature>
<evidence type="ECO:0000259" key="9">
    <source>
        <dbReference type="SMART" id="SM00846"/>
    </source>
</evidence>
<dbReference type="GO" id="GO:0051287">
    <property type="term" value="F:NAD binding"/>
    <property type="evidence" value="ECO:0007669"/>
    <property type="project" value="InterPro"/>
</dbReference>
<feature type="binding site" evidence="5">
    <location>
        <position position="80"/>
    </location>
    <ligand>
        <name>NAD(+)</name>
        <dbReference type="ChEBI" id="CHEBI:57540"/>
    </ligand>
</feature>
<dbReference type="SMART" id="SM00846">
    <property type="entry name" value="Gp_dh_N"/>
    <property type="match status" value="1"/>
</dbReference>
<organism evidence="10 11">
    <name type="scientific">Litorilinea aerophila</name>
    <dbReference type="NCBI Taxonomy" id="1204385"/>
    <lineage>
        <taxon>Bacteria</taxon>
        <taxon>Bacillati</taxon>
        <taxon>Chloroflexota</taxon>
        <taxon>Caldilineae</taxon>
        <taxon>Caldilineales</taxon>
        <taxon>Caldilineaceae</taxon>
        <taxon>Litorilinea</taxon>
    </lineage>
</organism>
<accession>A0A540VHT9</accession>
<dbReference type="InterPro" id="IPR036291">
    <property type="entry name" value="NAD(P)-bd_dom_sf"/>
</dbReference>
<dbReference type="CDD" id="cd18126">
    <property type="entry name" value="GAPDH_I_C"/>
    <property type="match status" value="1"/>
</dbReference>
<feature type="binding site" evidence="5">
    <location>
        <position position="36"/>
    </location>
    <ligand>
        <name>NAD(+)</name>
        <dbReference type="ChEBI" id="CHEBI:57540"/>
    </ligand>
</feature>
<name>A0A540VHT9_9CHLR</name>
<dbReference type="Gene3D" id="3.30.360.10">
    <property type="entry name" value="Dihydrodipicolinate Reductase, domain 2"/>
    <property type="match status" value="1"/>
</dbReference>
<keyword evidence="11" id="KW-1185">Reference proteome</keyword>
<dbReference type="InterPro" id="IPR006424">
    <property type="entry name" value="Glyceraldehyde-3-P_DH_1"/>
</dbReference>
<dbReference type="FunFam" id="3.40.50.720:FF:000001">
    <property type="entry name" value="Glyceraldehyde-3-phosphate dehydrogenase"/>
    <property type="match status" value="1"/>
</dbReference>
<dbReference type="InterPro" id="IPR020830">
    <property type="entry name" value="GlycerAld_3-P_DH_AS"/>
</dbReference>
<evidence type="ECO:0000256" key="1">
    <source>
        <dbReference type="ARBA" id="ARBA00007406"/>
    </source>
</evidence>
<keyword evidence="2 8" id="KW-0560">Oxidoreductase</keyword>
<dbReference type="Proteomes" id="UP000317371">
    <property type="component" value="Unassembled WGS sequence"/>
</dbReference>
<feature type="binding site" evidence="5">
    <location>
        <position position="122"/>
    </location>
    <ligand>
        <name>NAD(+)</name>
        <dbReference type="ChEBI" id="CHEBI:57540"/>
    </ligand>
</feature>
<keyword evidence="5" id="KW-0547">Nucleotide-binding</keyword>
<dbReference type="AlphaFoldDB" id="A0A540VHT9"/>
<dbReference type="InParanoid" id="A0A540VHT9"/>
<dbReference type="FunCoup" id="A0A540VHT9">
    <property type="interactions" value="460"/>
</dbReference>
<evidence type="ECO:0000256" key="6">
    <source>
        <dbReference type="PIRSR" id="PIRSR000149-4"/>
    </source>
</evidence>
<dbReference type="FunFam" id="3.30.360.10:FF:000002">
    <property type="entry name" value="Glyceraldehyde-3-phosphate dehydrogenase"/>
    <property type="match status" value="1"/>
</dbReference>
<feature type="site" description="Activates thiol group during catalysis" evidence="6">
    <location>
        <position position="181"/>
    </location>
</feature>
<comment type="caution">
    <text evidence="10">The sequence shown here is derived from an EMBL/GenBank/DDBJ whole genome shotgun (WGS) entry which is preliminary data.</text>
</comment>
<evidence type="ECO:0000313" key="10">
    <source>
        <dbReference type="EMBL" id="TQE96324.1"/>
    </source>
</evidence>
<dbReference type="NCBIfam" id="TIGR01534">
    <property type="entry name" value="GAPDH-I"/>
    <property type="match status" value="1"/>
</dbReference>
<evidence type="ECO:0000256" key="5">
    <source>
        <dbReference type="PIRSR" id="PIRSR000149-3"/>
    </source>
</evidence>
<sequence>MATRIAINGFGRIGRQVTKALLEKYRDQFDLVAFNDLSDVNTNAHLFKYDSNYGIYPGTVEVDGGDIVIDGDRIKVLSERDPSKLPWADLGVDIVVESTGIFTAREKAELHLSAGAKKVIISAPAKGEDITICMGVNHEKYDPAKHHVISNASCTTNCLAPAAKVVNDTFGIEQGVMTTVHAYTNDQRILDLVHKDLRRARAAALSIIPTTTGAAKAVALVVPELQGKFDGMAMRVPTSTVSVVDFVAKVSKPGTKEDLLAAFDAAAAGPMKGILAVSREPLVSIDYKGNPHSSTIDAEFTAFYGDLVKVVAWYDNEWAYSVRVADLANYIVSQGL</sequence>
<dbReference type="PIRSF" id="PIRSF000149">
    <property type="entry name" value="GAP_DH"/>
    <property type="match status" value="1"/>
</dbReference>
<dbReference type="EMBL" id="VIGC01000008">
    <property type="protein sequence ID" value="TQE96324.1"/>
    <property type="molecule type" value="Genomic_DNA"/>
</dbReference>
<feature type="domain" description="Glyceraldehyde 3-phosphate dehydrogenase NAD(P) binding" evidence="9">
    <location>
        <begin position="3"/>
        <end position="154"/>
    </location>
</feature>
<evidence type="ECO:0000256" key="4">
    <source>
        <dbReference type="PIRSR" id="PIRSR000149-2"/>
    </source>
</evidence>
<dbReference type="InterPro" id="IPR020829">
    <property type="entry name" value="GlycerAld_3-P_DH_cat"/>
</dbReference>
<feature type="binding site" evidence="4">
    <location>
        <position position="235"/>
    </location>
    <ligand>
        <name>D-glyceraldehyde 3-phosphate</name>
        <dbReference type="ChEBI" id="CHEBI:59776"/>
    </ligand>
</feature>
<dbReference type="InterPro" id="IPR020831">
    <property type="entry name" value="GlycerAld/Erythrose_P_DH"/>
</dbReference>
<dbReference type="GO" id="GO:0006006">
    <property type="term" value="P:glucose metabolic process"/>
    <property type="evidence" value="ECO:0007669"/>
    <property type="project" value="InterPro"/>
</dbReference>
<gene>
    <name evidence="10" type="primary">gap</name>
    <name evidence="10" type="ORF">FKZ61_07460</name>
</gene>
<dbReference type="SUPFAM" id="SSF51735">
    <property type="entry name" value="NAD(P)-binding Rossmann-fold domains"/>
    <property type="match status" value="1"/>
</dbReference>
<reference evidence="10 11" key="1">
    <citation type="submission" date="2019-06" db="EMBL/GenBank/DDBJ databases">
        <title>Genome sequence of Litorilinea aerophila BAA-2444.</title>
        <authorList>
            <person name="Maclea K.S."/>
            <person name="Maurais E.G."/>
            <person name="Iannazzi L.C."/>
        </authorList>
    </citation>
    <scope>NUCLEOTIDE SEQUENCE [LARGE SCALE GENOMIC DNA]</scope>
    <source>
        <strain evidence="10 11">ATCC BAA-2444</strain>
    </source>
</reference>
<dbReference type="GO" id="GO:0016620">
    <property type="term" value="F:oxidoreductase activity, acting on the aldehyde or oxo group of donors, NAD or NADP as acceptor"/>
    <property type="evidence" value="ECO:0007669"/>
    <property type="project" value="InterPro"/>
</dbReference>
<evidence type="ECO:0000256" key="7">
    <source>
        <dbReference type="RuleBase" id="RU000397"/>
    </source>
</evidence>
<dbReference type="Pfam" id="PF00044">
    <property type="entry name" value="Gp_dh_N"/>
    <property type="match status" value="1"/>
</dbReference>
<dbReference type="SUPFAM" id="SSF55347">
    <property type="entry name" value="Glyceraldehyde-3-phosphate dehydrogenase-like, C-terminal domain"/>
    <property type="match status" value="1"/>
</dbReference>
<feature type="binding site" evidence="4">
    <location>
        <begin position="153"/>
        <end position="155"/>
    </location>
    <ligand>
        <name>D-glyceraldehyde 3-phosphate</name>
        <dbReference type="ChEBI" id="CHEBI:59776"/>
    </ligand>
</feature>
<evidence type="ECO:0000256" key="2">
    <source>
        <dbReference type="ARBA" id="ARBA00023002"/>
    </source>
</evidence>
<feature type="binding site" evidence="4">
    <location>
        <begin position="212"/>
        <end position="213"/>
    </location>
    <ligand>
        <name>D-glyceraldehyde 3-phosphate</name>
        <dbReference type="ChEBI" id="CHEBI:59776"/>
    </ligand>
</feature>